<dbReference type="EMBL" id="CP129675">
    <property type="protein sequence ID" value="XDS46987.1"/>
    <property type="molecule type" value="Genomic_DNA"/>
</dbReference>
<evidence type="ECO:0000313" key="1">
    <source>
        <dbReference type="EMBL" id="XDS46987.1"/>
    </source>
</evidence>
<sequence>MVSKLNDSDASTLISLLKDCVEKKFVMPQGGEHNKGFSVKSRTTDDEFRIEMYRGKIDFDKHSIIAMTVPGKVTLFRLCVHYHPHRNPDGTVIKGAHLHLYSEEFGSHLAIPVDISSPNFIDDTIMVLDKFNVIDKPKLIDGMMP</sequence>
<dbReference type="RefSeq" id="WP_369342340.1">
    <property type="nucleotide sequence ID" value="NZ_CP129675.1"/>
</dbReference>
<gene>
    <name evidence="3" type="ORF">QN062_04185</name>
    <name evidence="2" type="ORF">QN216_08200</name>
    <name evidence="1" type="ORF">QN217_02265</name>
</gene>
<dbReference type="InterPro" id="IPR053916">
    <property type="entry name" value="DUF6978"/>
</dbReference>
<evidence type="ECO:0000313" key="2">
    <source>
        <dbReference type="EMBL" id="XDS48308.1"/>
    </source>
</evidence>
<accession>A0AB39UCV5</accession>
<dbReference type="EMBL" id="CP129683">
    <property type="protein sequence ID" value="XDS51377.1"/>
    <property type="molecule type" value="Genomic_DNA"/>
</dbReference>
<reference evidence="1" key="1">
    <citation type="submission" date="2023-07" db="EMBL/GenBank/DDBJ databases">
        <title>Bifidobacterium aquikefiriaerophilum sp. nov. and Bifidobacterium eccum sp. nov., isolated from water kefir.</title>
        <authorList>
            <person name="Breselge S."/>
            <person name="Bellassi P."/>
            <person name="Barcenilla C."/>
            <person name="Alvarez-Ordonez A."/>
            <person name="Morelli L."/>
            <person name="Cotter P.D."/>
        </authorList>
    </citation>
    <scope>NUCLEOTIDE SEQUENCE</scope>
    <source>
        <strain evidence="3">WK012_4_13</strain>
        <strain evidence="2">WK013_4_14</strain>
        <strain evidence="1">WK048_4_13</strain>
    </source>
</reference>
<dbReference type="EMBL" id="CP129682">
    <property type="protein sequence ID" value="XDS48308.1"/>
    <property type="molecule type" value="Genomic_DNA"/>
</dbReference>
<dbReference type="AlphaFoldDB" id="A0AB39UCV5"/>
<dbReference type="Pfam" id="PF22398">
    <property type="entry name" value="DUF6978"/>
    <property type="match status" value="1"/>
</dbReference>
<evidence type="ECO:0000313" key="3">
    <source>
        <dbReference type="EMBL" id="XDS51377.1"/>
    </source>
</evidence>
<organism evidence="1">
    <name type="scientific">Bifidobacterium fermentum</name>
    <dbReference type="NCBI Taxonomy" id="3059035"/>
    <lineage>
        <taxon>Bacteria</taxon>
        <taxon>Bacillati</taxon>
        <taxon>Actinomycetota</taxon>
        <taxon>Actinomycetes</taxon>
        <taxon>Bifidobacteriales</taxon>
        <taxon>Bifidobacteriaceae</taxon>
        <taxon>Bifidobacterium</taxon>
    </lineage>
</organism>
<proteinExistence type="predicted"/>
<name>A0AB39UCV5_9BIFI</name>
<dbReference type="KEGG" id="bfk:QN062_04185"/>
<protein>
    <submittedName>
        <fullName evidence="1">Uncharacterized protein</fullName>
    </submittedName>
</protein>